<keyword evidence="3" id="KW-1185">Reference proteome</keyword>
<accession>A0A4C1XGV4</accession>
<dbReference type="AlphaFoldDB" id="A0A4C1XGV4"/>
<protein>
    <submittedName>
        <fullName evidence="2">Uncharacterized protein</fullName>
    </submittedName>
</protein>
<comment type="caution">
    <text evidence="2">The sequence shown here is derived from an EMBL/GenBank/DDBJ whole genome shotgun (WGS) entry which is preliminary data.</text>
</comment>
<feature type="region of interest" description="Disordered" evidence="1">
    <location>
        <begin position="1"/>
        <end position="56"/>
    </location>
</feature>
<evidence type="ECO:0000313" key="2">
    <source>
        <dbReference type="EMBL" id="GBP62648.1"/>
    </source>
</evidence>
<gene>
    <name evidence="2" type="ORF">EVAR_51894_1</name>
</gene>
<organism evidence="2 3">
    <name type="scientific">Eumeta variegata</name>
    <name type="common">Bagworm moth</name>
    <name type="synonym">Eumeta japonica</name>
    <dbReference type="NCBI Taxonomy" id="151549"/>
    <lineage>
        <taxon>Eukaryota</taxon>
        <taxon>Metazoa</taxon>
        <taxon>Ecdysozoa</taxon>
        <taxon>Arthropoda</taxon>
        <taxon>Hexapoda</taxon>
        <taxon>Insecta</taxon>
        <taxon>Pterygota</taxon>
        <taxon>Neoptera</taxon>
        <taxon>Endopterygota</taxon>
        <taxon>Lepidoptera</taxon>
        <taxon>Glossata</taxon>
        <taxon>Ditrysia</taxon>
        <taxon>Tineoidea</taxon>
        <taxon>Psychidae</taxon>
        <taxon>Oiketicinae</taxon>
        <taxon>Eumeta</taxon>
    </lineage>
</organism>
<evidence type="ECO:0000313" key="3">
    <source>
        <dbReference type="Proteomes" id="UP000299102"/>
    </source>
</evidence>
<dbReference type="Proteomes" id="UP000299102">
    <property type="component" value="Unassembled WGS sequence"/>
</dbReference>
<proteinExistence type="predicted"/>
<reference evidence="2 3" key="1">
    <citation type="journal article" date="2019" name="Commun. Biol.">
        <title>The bagworm genome reveals a unique fibroin gene that provides high tensile strength.</title>
        <authorList>
            <person name="Kono N."/>
            <person name="Nakamura H."/>
            <person name="Ohtoshi R."/>
            <person name="Tomita M."/>
            <person name="Numata K."/>
            <person name="Arakawa K."/>
        </authorList>
    </citation>
    <scope>NUCLEOTIDE SEQUENCE [LARGE SCALE GENOMIC DNA]</scope>
</reference>
<sequence length="89" mass="9254">MEEQANRVAGASCTAGAGAPARGVSAAGDARGLRSATPADPVFLSAGKDPKNKERRSLQFSPEIYFGVKLVFQCRSNENADPCGSLARV</sequence>
<dbReference type="EMBL" id="BGZK01000846">
    <property type="protein sequence ID" value="GBP62648.1"/>
    <property type="molecule type" value="Genomic_DNA"/>
</dbReference>
<name>A0A4C1XGV4_EUMVA</name>
<evidence type="ECO:0000256" key="1">
    <source>
        <dbReference type="SAM" id="MobiDB-lite"/>
    </source>
</evidence>